<dbReference type="GO" id="GO:0006796">
    <property type="term" value="P:phosphate-containing compound metabolic process"/>
    <property type="evidence" value="ECO:0007669"/>
    <property type="project" value="UniProtKB-ARBA"/>
</dbReference>
<evidence type="ECO:0000256" key="1">
    <source>
        <dbReference type="ARBA" id="ARBA00022679"/>
    </source>
</evidence>
<dbReference type="InterPro" id="IPR011611">
    <property type="entry name" value="PfkB_dom"/>
</dbReference>
<proteinExistence type="predicted"/>
<evidence type="ECO:0000256" key="2">
    <source>
        <dbReference type="ARBA" id="ARBA00022777"/>
    </source>
</evidence>
<dbReference type="Gene3D" id="3.40.1190.20">
    <property type="match status" value="1"/>
</dbReference>
<evidence type="ECO:0000313" key="4">
    <source>
        <dbReference type="EMBL" id="AZQ77897.1"/>
    </source>
</evidence>
<dbReference type="AlphaFoldDB" id="A0A3S9PZU4"/>
<dbReference type="InterPro" id="IPR002139">
    <property type="entry name" value="Ribo/fructo_kinase"/>
</dbReference>
<gene>
    <name evidence="4" type="ORF">EJ997_11680</name>
</gene>
<dbReference type="KEGG" id="flh:EJ997_11680"/>
<sequence>MNAQAPRVRTLGLHIADVLGRYVDKIPDGQGLTLLDEIKLTVAGTAAAPAVNLARLGVPIATSGVVGDDALGQFVRSTMEGEGVDVTNLRVDASAPTSASMLNIRRDGSRPALHVVGANGKISPEDLTDDILEGIEILHLGGVGLMPGIDGPATVDFLRRAKEKGIIVTLDLLPTGSASDHEALDDCLPYVDYILPSDDDSLLLSGADNYADAARWFLDRGVKTAIITLGAEGVSISTKGDIDRRYPTTKVDVVDTTGCGDAFASGLILGLLDGEPVEEAARLGMACGSLVAQGLGSDAVLESYEQAKAFADTLPRV</sequence>
<dbReference type="PANTHER" id="PTHR10584">
    <property type="entry name" value="SUGAR KINASE"/>
    <property type="match status" value="1"/>
</dbReference>
<reference evidence="4 5" key="1">
    <citation type="submission" date="2018-12" db="EMBL/GenBank/DDBJ databases">
        <title>Complete genome sequence of Flaviflexus sp. H23T48.</title>
        <authorList>
            <person name="Bae J.-W."/>
            <person name="Lee J.-Y."/>
        </authorList>
    </citation>
    <scope>NUCLEOTIDE SEQUENCE [LARGE SCALE GENOMIC DNA]</scope>
    <source>
        <strain evidence="4 5">H23T48</strain>
    </source>
</reference>
<dbReference type="PRINTS" id="PR00990">
    <property type="entry name" value="RIBOKINASE"/>
</dbReference>
<dbReference type="SUPFAM" id="SSF53613">
    <property type="entry name" value="Ribokinase-like"/>
    <property type="match status" value="1"/>
</dbReference>
<evidence type="ECO:0000259" key="3">
    <source>
        <dbReference type="Pfam" id="PF00294"/>
    </source>
</evidence>
<organism evidence="4 5">
    <name type="scientific">Flaviflexus ciconiae</name>
    <dbReference type="NCBI Taxonomy" id="2496867"/>
    <lineage>
        <taxon>Bacteria</taxon>
        <taxon>Bacillati</taxon>
        <taxon>Actinomycetota</taxon>
        <taxon>Actinomycetes</taxon>
        <taxon>Actinomycetales</taxon>
        <taxon>Actinomycetaceae</taxon>
        <taxon>Flaviflexus</taxon>
    </lineage>
</organism>
<dbReference type="RefSeq" id="WP_126704699.1">
    <property type="nucleotide sequence ID" value="NZ_CP034593.1"/>
</dbReference>
<dbReference type="Pfam" id="PF00294">
    <property type="entry name" value="PfkB"/>
    <property type="match status" value="1"/>
</dbReference>
<dbReference type="GO" id="GO:0005829">
    <property type="term" value="C:cytosol"/>
    <property type="evidence" value="ECO:0007669"/>
    <property type="project" value="TreeGrafter"/>
</dbReference>
<dbReference type="PANTHER" id="PTHR10584:SF166">
    <property type="entry name" value="RIBOKINASE"/>
    <property type="match status" value="1"/>
</dbReference>
<keyword evidence="1" id="KW-0808">Transferase</keyword>
<dbReference type="EMBL" id="CP034593">
    <property type="protein sequence ID" value="AZQ77897.1"/>
    <property type="molecule type" value="Genomic_DNA"/>
</dbReference>
<keyword evidence="2 4" id="KW-0418">Kinase</keyword>
<dbReference type="CDD" id="cd01166">
    <property type="entry name" value="KdgK"/>
    <property type="match status" value="1"/>
</dbReference>
<dbReference type="Proteomes" id="UP000280344">
    <property type="component" value="Chromosome"/>
</dbReference>
<dbReference type="GO" id="GO:0016301">
    <property type="term" value="F:kinase activity"/>
    <property type="evidence" value="ECO:0007669"/>
    <property type="project" value="UniProtKB-KW"/>
</dbReference>
<name>A0A3S9PZU4_9ACTO</name>
<accession>A0A3S9PZU4</accession>
<evidence type="ECO:0000313" key="5">
    <source>
        <dbReference type="Proteomes" id="UP000280344"/>
    </source>
</evidence>
<dbReference type="OrthoDB" id="9775849at2"/>
<dbReference type="InterPro" id="IPR029056">
    <property type="entry name" value="Ribokinase-like"/>
</dbReference>
<protein>
    <submittedName>
        <fullName evidence="4">Sugar kinase</fullName>
    </submittedName>
</protein>
<feature type="domain" description="Carbohydrate kinase PfkB" evidence="3">
    <location>
        <begin position="20"/>
        <end position="299"/>
    </location>
</feature>
<keyword evidence="5" id="KW-1185">Reference proteome</keyword>